<gene>
    <name evidence="1" type="ORF">SCHCODRAFT_114034</name>
</gene>
<keyword evidence="2" id="KW-1185">Reference proteome</keyword>
<dbReference type="GeneID" id="9593100"/>
<dbReference type="VEuPathDB" id="FungiDB:SCHCODRAFT_02715898"/>
<dbReference type="AlphaFoldDB" id="D8QJL0"/>
<dbReference type="HOGENOM" id="CLU_029146_0_0_1"/>
<reference evidence="1 2" key="1">
    <citation type="journal article" date="2010" name="Nat. Biotechnol.">
        <title>Genome sequence of the model mushroom Schizophyllum commune.</title>
        <authorList>
            <person name="Ohm R.A."/>
            <person name="de Jong J.F."/>
            <person name="Lugones L.G."/>
            <person name="Aerts A."/>
            <person name="Kothe E."/>
            <person name="Stajich J.E."/>
            <person name="de Vries R.P."/>
            <person name="Record E."/>
            <person name="Levasseur A."/>
            <person name="Baker S.E."/>
            <person name="Bartholomew K.A."/>
            <person name="Coutinho P.M."/>
            <person name="Erdmann S."/>
            <person name="Fowler T.J."/>
            <person name="Gathman A.C."/>
            <person name="Lombard V."/>
            <person name="Henrissat B."/>
            <person name="Knabe N."/>
            <person name="Kuees U."/>
            <person name="Lilly W.W."/>
            <person name="Lindquist E."/>
            <person name="Lucas S."/>
            <person name="Magnuson J.K."/>
            <person name="Piumi F."/>
            <person name="Raudaskoski M."/>
            <person name="Salamov A."/>
            <person name="Schmutz J."/>
            <person name="Schwarze F.W.M.R."/>
            <person name="vanKuyk P.A."/>
            <person name="Horton J.S."/>
            <person name="Grigoriev I.V."/>
            <person name="Woesten H.A.B."/>
        </authorList>
    </citation>
    <scope>NUCLEOTIDE SEQUENCE [LARGE SCALE GENOMIC DNA]</scope>
    <source>
        <strain evidence="2">H4-8 / FGSC 9210</strain>
    </source>
</reference>
<evidence type="ECO:0000313" key="2">
    <source>
        <dbReference type="Proteomes" id="UP000007431"/>
    </source>
</evidence>
<organism evidence="2">
    <name type="scientific">Schizophyllum commune (strain H4-8 / FGSC 9210)</name>
    <name type="common">Split gill fungus</name>
    <dbReference type="NCBI Taxonomy" id="578458"/>
    <lineage>
        <taxon>Eukaryota</taxon>
        <taxon>Fungi</taxon>
        <taxon>Dikarya</taxon>
        <taxon>Basidiomycota</taxon>
        <taxon>Agaricomycotina</taxon>
        <taxon>Agaricomycetes</taxon>
        <taxon>Agaricomycetidae</taxon>
        <taxon>Agaricales</taxon>
        <taxon>Schizophyllaceae</taxon>
        <taxon>Schizophyllum</taxon>
    </lineage>
</organism>
<accession>D8QJL0</accession>
<name>D8QJL0_SCHCM</name>
<protein>
    <submittedName>
        <fullName evidence="1">Uncharacterized protein</fullName>
    </submittedName>
</protein>
<sequence>MEEFLRKRIRLRRDKEELQLLLRLADQLCQHNLFSSGDILASTLKQLNAILKDPGRIVFSTLASDPLQVDFEDLTDCLDVALLSLDVYGAISNVSVMPRMKPRDTVISSVVRALRPHVVAWGAALHPAHGRFAKTGYDLALVVRKIAMAYHLMHIANADDAKEFLHAHPTFISQAFDLWLHCSQYVPLAPESTDTVTSIVSTVIQIYSQLVHSLSSPSAEDRALFIDILRRALGGKRTLRTVIIYHTKFFAKLPHRPTVMGISINYQIWKYYFTLITNLVGQPEFQQTSVPSKTISTIVSAARRCLEARETTDGAFDAIRLLDILCRKANSNKALARAFGAGLFDLLHDLPACPDDQVSAISSFVDYACAGLYQARVIHAFIRHHPSRFNISRKALPSGNHLATWKNIARVSNDARALYRNSRKEKEWQQAMRCSNDKMVGEVATCRR</sequence>
<dbReference type="Proteomes" id="UP000007431">
    <property type="component" value="Unassembled WGS sequence"/>
</dbReference>
<dbReference type="RefSeq" id="XP_003026911.1">
    <property type="nucleotide sequence ID" value="XM_003026865.1"/>
</dbReference>
<dbReference type="InParanoid" id="D8QJL0"/>
<dbReference type="KEGG" id="scm:SCHCO_02715898"/>
<dbReference type="EMBL" id="GL377314">
    <property type="protein sequence ID" value="EFI92008.1"/>
    <property type="molecule type" value="Genomic_DNA"/>
</dbReference>
<feature type="non-terminal residue" evidence="1">
    <location>
        <position position="448"/>
    </location>
</feature>
<proteinExistence type="predicted"/>
<evidence type="ECO:0000313" key="1">
    <source>
        <dbReference type="EMBL" id="EFI92008.1"/>
    </source>
</evidence>